<keyword evidence="3" id="KW-1185">Reference proteome</keyword>
<feature type="transmembrane region" description="Helical" evidence="1">
    <location>
        <begin position="54"/>
        <end position="74"/>
    </location>
</feature>
<organism evidence="2 3">
    <name type="scientific">Parasphingorhabdus litoris</name>
    <dbReference type="NCBI Taxonomy" id="394733"/>
    <lineage>
        <taxon>Bacteria</taxon>
        <taxon>Pseudomonadati</taxon>
        <taxon>Pseudomonadota</taxon>
        <taxon>Alphaproteobacteria</taxon>
        <taxon>Sphingomonadales</taxon>
        <taxon>Sphingomonadaceae</taxon>
        <taxon>Parasphingorhabdus</taxon>
    </lineage>
</organism>
<dbReference type="RefSeq" id="WP_229954042.1">
    <property type="nucleotide sequence ID" value="NZ_BAAAEM010000002.1"/>
</dbReference>
<feature type="transmembrane region" description="Helical" evidence="1">
    <location>
        <begin position="112"/>
        <end position="135"/>
    </location>
</feature>
<sequence>MLTGKPDFLDRLAQGLVLLVGIFALLFGLFMIIAPLDWYTAIPTVITTGPPNKHFIRDIGIAYAACGIILLYAGASLHMRWLGALAGALWLSLHGVLHIYEVAVGICSPDIFWADAPGVLGPPLLVLAALTILFVRQRIAPAGIPNRLFLNAVDRMTPGESAYIHEIASAPGHMLEKFKHFMPASNHRHEADAGLLSAARIGAVLVEDCGPCAITAAQGALAEGLPRDEVNTMLTGNLNGDNKLAFDFGQAIARQSAEADDLGLSIEQRFGRGVRRELAMAAAMVRAYPAMKRGLGMTTACSLTPLEV</sequence>
<name>A0ABN1A3I0_9SPHN</name>
<evidence type="ECO:0000256" key="1">
    <source>
        <dbReference type="SAM" id="Phobius"/>
    </source>
</evidence>
<comment type="caution">
    <text evidence="2">The sequence shown here is derived from an EMBL/GenBank/DDBJ whole genome shotgun (WGS) entry which is preliminary data.</text>
</comment>
<evidence type="ECO:0000313" key="2">
    <source>
        <dbReference type="EMBL" id="GAA0466607.1"/>
    </source>
</evidence>
<feature type="transmembrane region" description="Helical" evidence="1">
    <location>
        <begin position="81"/>
        <end position="100"/>
    </location>
</feature>
<keyword evidence="1" id="KW-0812">Transmembrane</keyword>
<proteinExistence type="predicted"/>
<evidence type="ECO:0000313" key="3">
    <source>
        <dbReference type="Proteomes" id="UP001500713"/>
    </source>
</evidence>
<keyword evidence="1" id="KW-0472">Membrane</keyword>
<gene>
    <name evidence="2" type="ORF">GCM10009096_04110</name>
</gene>
<protein>
    <submittedName>
        <fullName evidence="2">Uncharacterized protein</fullName>
    </submittedName>
</protein>
<dbReference type="Proteomes" id="UP001500713">
    <property type="component" value="Unassembled WGS sequence"/>
</dbReference>
<feature type="transmembrane region" description="Helical" evidence="1">
    <location>
        <begin position="12"/>
        <end position="34"/>
    </location>
</feature>
<reference evidence="2 3" key="1">
    <citation type="journal article" date="2019" name="Int. J. Syst. Evol. Microbiol.">
        <title>The Global Catalogue of Microorganisms (GCM) 10K type strain sequencing project: providing services to taxonomists for standard genome sequencing and annotation.</title>
        <authorList>
            <consortium name="The Broad Institute Genomics Platform"/>
            <consortium name="The Broad Institute Genome Sequencing Center for Infectious Disease"/>
            <person name="Wu L."/>
            <person name="Ma J."/>
        </authorList>
    </citation>
    <scope>NUCLEOTIDE SEQUENCE [LARGE SCALE GENOMIC DNA]</scope>
    <source>
        <strain evidence="2 3">JCM 14162</strain>
    </source>
</reference>
<dbReference type="EMBL" id="BAAAEM010000002">
    <property type="protein sequence ID" value="GAA0466607.1"/>
    <property type="molecule type" value="Genomic_DNA"/>
</dbReference>
<accession>A0ABN1A3I0</accession>
<keyword evidence="1" id="KW-1133">Transmembrane helix</keyword>